<evidence type="ECO:0000313" key="3">
    <source>
        <dbReference type="Proteomes" id="UP000014629"/>
    </source>
</evidence>
<dbReference type="PATRIC" id="fig|1286094.4.peg.4782"/>
<feature type="compositionally biased region" description="Basic and acidic residues" evidence="1">
    <location>
        <begin position="1"/>
        <end position="10"/>
    </location>
</feature>
<dbReference type="Proteomes" id="UP000014629">
    <property type="component" value="Unassembled WGS sequence"/>
</dbReference>
<keyword evidence="3" id="KW-1185">Reference proteome</keyword>
<protein>
    <submittedName>
        <fullName evidence="2">Uncharacterized protein</fullName>
    </submittedName>
</protein>
<dbReference type="AlphaFoldDB" id="S3ZHH3"/>
<gene>
    <name evidence="2" type="ORF">STRAU_4836</name>
</gene>
<reference evidence="2 3" key="1">
    <citation type="submission" date="2013-02" db="EMBL/GenBank/DDBJ databases">
        <title>Draft Genome Sequence of Streptomyces aurantiacus, Which Produces Setomimycin.</title>
        <authorList>
            <person name="Gruening B.A."/>
            <person name="Praeg A."/>
            <person name="Erxleben A."/>
            <person name="Guenther S."/>
            <person name="Mueller M."/>
        </authorList>
    </citation>
    <scope>NUCLEOTIDE SEQUENCE [LARGE SCALE GENOMIC DNA]</scope>
    <source>
        <strain evidence="2 3">JA 4570</strain>
    </source>
</reference>
<accession>S3ZHH3</accession>
<proteinExistence type="predicted"/>
<comment type="caution">
    <text evidence="2">The sequence shown here is derived from an EMBL/GenBank/DDBJ whole genome shotgun (WGS) entry which is preliminary data.</text>
</comment>
<name>S3ZHH3_9ACTN</name>
<evidence type="ECO:0000256" key="1">
    <source>
        <dbReference type="SAM" id="MobiDB-lite"/>
    </source>
</evidence>
<evidence type="ECO:0000313" key="2">
    <source>
        <dbReference type="EMBL" id="EPH42119.1"/>
    </source>
</evidence>
<feature type="region of interest" description="Disordered" evidence="1">
    <location>
        <begin position="1"/>
        <end position="39"/>
    </location>
</feature>
<organism evidence="2 3">
    <name type="scientific">Streptomyces aurantiacus JA 4570</name>
    <dbReference type="NCBI Taxonomy" id="1286094"/>
    <lineage>
        <taxon>Bacteria</taxon>
        <taxon>Bacillati</taxon>
        <taxon>Actinomycetota</taxon>
        <taxon>Actinomycetes</taxon>
        <taxon>Kitasatosporales</taxon>
        <taxon>Streptomycetaceae</taxon>
        <taxon>Streptomyces</taxon>
        <taxon>Streptomyces aurantiacus group</taxon>
    </lineage>
</organism>
<sequence length="110" mass="11805">MGRVGQADRLHRTHQVTTVHAVHPATEGAAGVPRSTAVHPERRLASPTLTGAALPRLSGRTPWCGSRSRGIVRVSRVTRTPRPCARQPPTTRTVQEQTHVLSESLPALAA</sequence>
<feature type="region of interest" description="Disordered" evidence="1">
    <location>
        <begin position="81"/>
        <end position="110"/>
    </location>
</feature>
<feature type="compositionally biased region" description="Polar residues" evidence="1">
    <location>
        <begin position="88"/>
        <end position="101"/>
    </location>
</feature>
<dbReference type="EMBL" id="AOPZ01000257">
    <property type="protein sequence ID" value="EPH42119.1"/>
    <property type="molecule type" value="Genomic_DNA"/>
</dbReference>